<dbReference type="Proteomes" id="UP000229112">
    <property type="component" value="Unassembled WGS sequence"/>
</dbReference>
<dbReference type="InterPro" id="IPR003170">
    <property type="entry name" value="MurB"/>
</dbReference>
<comment type="subcellular location">
    <subcellularLocation>
        <location evidence="3 16">Cytoplasm</location>
    </subcellularLocation>
</comment>
<comment type="cofactor">
    <cofactor evidence="1 16">
        <name>FAD</name>
        <dbReference type="ChEBI" id="CHEBI:57692"/>
    </cofactor>
</comment>
<dbReference type="GO" id="GO:0005829">
    <property type="term" value="C:cytosol"/>
    <property type="evidence" value="ECO:0007669"/>
    <property type="project" value="TreeGrafter"/>
</dbReference>
<organism evidence="18 19">
    <name type="scientific">Candidatus Harrisonbacteria bacterium CG10_big_fil_rev_8_21_14_0_10_38_8</name>
    <dbReference type="NCBI Taxonomy" id="1974582"/>
    <lineage>
        <taxon>Bacteria</taxon>
        <taxon>Candidatus Harrisoniibacteriota</taxon>
    </lineage>
</organism>
<comment type="caution">
    <text evidence="18">The sequence shown here is derived from an EMBL/GenBank/DDBJ whole genome shotgun (WGS) entry which is preliminary data.</text>
</comment>
<accession>A0A2M6WJU6</accession>
<keyword evidence="14 16" id="KW-0961">Cell wall biogenesis/degradation</keyword>
<sequence>MDDNPRVIERDNPECEFEYRMSVFKNRSLKGFPEIISEIVFEFSSGVKEDLLKVINEKKQYRVNKQPIDLPNAGSMFKNIPARNLSVSLLEKYKEKIKNDPFPVLPVAVLIDSAGLKGVKRGGAMISDKHPNFIVSFDNASSEDVKYLVLHVKQELKKQFSVEVEQEVLFI</sequence>
<evidence type="ECO:0000256" key="3">
    <source>
        <dbReference type="ARBA" id="ARBA00004496"/>
    </source>
</evidence>
<evidence type="ECO:0000256" key="8">
    <source>
        <dbReference type="ARBA" id="ARBA00022827"/>
    </source>
</evidence>
<protein>
    <recommendedName>
        <fullName evidence="16">UDP-N-acetylenolpyruvoylglucosamine reductase</fullName>
        <ecNumber evidence="16">1.3.1.98</ecNumber>
    </recommendedName>
    <alternativeName>
        <fullName evidence="16">UDP-N-acetylmuramate dehydrogenase</fullName>
    </alternativeName>
</protein>
<dbReference type="AlphaFoldDB" id="A0A2M6WJU6"/>
<comment type="pathway">
    <text evidence="4 16">Cell wall biogenesis; peptidoglycan biosynthesis.</text>
</comment>
<keyword evidence="11 16" id="KW-0573">Peptidoglycan synthesis</keyword>
<keyword evidence="5 16" id="KW-0963">Cytoplasm</keyword>
<evidence type="ECO:0000256" key="12">
    <source>
        <dbReference type="ARBA" id="ARBA00023002"/>
    </source>
</evidence>
<dbReference type="GO" id="GO:0008360">
    <property type="term" value="P:regulation of cell shape"/>
    <property type="evidence" value="ECO:0007669"/>
    <property type="project" value="UniProtKB-KW"/>
</dbReference>
<feature type="domain" description="UDP-N-acetylenolpyruvoylglucosamine reductase C-terminal" evidence="17">
    <location>
        <begin position="54"/>
        <end position="171"/>
    </location>
</feature>
<evidence type="ECO:0000256" key="7">
    <source>
        <dbReference type="ARBA" id="ARBA00022630"/>
    </source>
</evidence>
<evidence type="ECO:0000256" key="5">
    <source>
        <dbReference type="ARBA" id="ARBA00022490"/>
    </source>
</evidence>
<evidence type="ECO:0000256" key="15">
    <source>
        <dbReference type="ARBA" id="ARBA00048914"/>
    </source>
</evidence>
<evidence type="ECO:0000313" key="19">
    <source>
        <dbReference type="Proteomes" id="UP000229112"/>
    </source>
</evidence>
<comment type="catalytic activity">
    <reaction evidence="15 16">
        <text>UDP-N-acetyl-alpha-D-muramate + NADP(+) = UDP-N-acetyl-3-O-(1-carboxyvinyl)-alpha-D-glucosamine + NADPH + H(+)</text>
        <dbReference type="Rhea" id="RHEA:12248"/>
        <dbReference type="ChEBI" id="CHEBI:15378"/>
        <dbReference type="ChEBI" id="CHEBI:57783"/>
        <dbReference type="ChEBI" id="CHEBI:58349"/>
        <dbReference type="ChEBI" id="CHEBI:68483"/>
        <dbReference type="ChEBI" id="CHEBI:70757"/>
        <dbReference type="EC" id="1.3.1.98"/>
    </reaction>
</comment>
<evidence type="ECO:0000256" key="16">
    <source>
        <dbReference type="HAMAP-Rule" id="MF_00037"/>
    </source>
</evidence>
<dbReference type="PANTHER" id="PTHR21071:SF4">
    <property type="entry name" value="UDP-N-ACETYLENOLPYRUVOYLGLUCOSAMINE REDUCTASE"/>
    <property type="match status" value="1"/>
</dbReference>
<dbReference type="InterPro" id="IPR011601">
    <property type="entry name" value="MurB_C"/>
</dbReference>
<feature type="active site" evidence="16">
    <location>
        <position position="167"/>
    </location>
</feature>
<dbReference type="GO" id="GO:0009252">
    <property type="term" value="P:peptidoglycan biosynthetic process"/>
    <property type="evidence" value="ECO:0007669"/>
    <property type="project" value="UniProtKB-UniRule"/>
</dbReference>
<dbReference type="PANTHER" id="PTHR21071">
    <property type="entry name" value="UDP-N-ACETYLENOLPYRUVOYLGLUCOSAMINE REDUCTASE"/>
    <property type="match status" value="1"/>
</dbReference>
<keyword evidence="8 16" id="KW-0274">FAD</keyword>
<dbReference type="EMBL" id="PFAY01000015">
    <property type="protein sequence ID" value="PIT93060.1"/>
    <property type="molecule type" value="Genomic_DNA"/>
</dbReference>
<dbReference type="InterPro" id="IPR036635">
    <property type="entry name" value="MurB_C_sf"/>
</dbReference>
<dbReference type="Pfam" id="PF02873">
    <property type="entry name" value="MurB_C"/>
    <property type="match status" value="1"/>
</dbReference>
<dbReference type="EC" id="1.3.1.98" evidence="16"/>
<dbReference type="GO" id="GO:0051301">
    <property type="term" value="P:cell division"/>
    <property type="evidence" value="ECO:0007669"/>
    <property type="project" value="UniProtKB-KW"/>
</dbReference>
<evidence type="ECO:0000256" key="13">
    <source>
        <dbReference type="ARBA" id="ARBA00023306"/>
    </source>
</evidence>
<evidence type="ECO:0000256" key="4">
    <source>
        <dbReference type="ARBA" id="ARBA00004752"/>
    </source>
</evidence>
<evidence type="ECO:0000313" key="18">
    <source>
        <dbReference type="EMBL" id="PIT93060.1"/>
    </source>
</evidence>
<dbReference type="GO" id="GO:0008762">
    <property type="term" value="F:UDP-N-acetylmuramate dehydrogenase activity"/>
    <property type="evidence" value="ECO:0007669"/>
    <property type="project" value="UniProtKB-UniRule"/>
</dbReference>
<dbReference type="Gene3D" id="3.90.78.10">
    <property type="entry name" value="UDP-N-acetylenolpyruvoylglucosamine reductase, C-terminal domain"/>
    <property type="match status" value="1"/>
</dbReference>
<dbReference type="SUPFAM" id="SSF56194">
    <property type="entry name" value="Uridine diphospho-N-Acetylenolpyruvylglucosamine reductase, MurB, C-terminal domain"/>
    <property type="match status" value="1"/>
</dbReference>
<dbReference type="UniPathway" id="UPA00219"/>
<name>A0A2M6WJU6_9BACT</name>
<reference evidence="19" key="1">
    <citation type="submission" date="2017-09" db="EMBL/GenBank/DDBJ databases">
        <title>Depth-based differentiation of microbial function through sediment-hosted aquifers and enrichment of novel symbionts in the deep terrestrial subsurface.</title>
        <authorList>
            <person name="Probst A.J."/>
            <person name="Ladd B."/>
            <person name="Jarett J.K."/>
            <person name="Geller-Mcgrath D.E."/>
            <person name="Sieber C.M.K."/>
            <person name="Emerson J.B."/>
            <person name="Anantharaman K."/>
            <person name="Thomas B.C."/>
            <person name="Malmstrom R."/>
            <person name="Stieglmeier M."/>
            <person name="Klingl A."/>
            <person name="Woyke T."/>
            <person name="Ryan C.M."/>
            <person name="Banfield J.F."/>
        </authorList>
    </citation>
    <scope>NUCLEOTIDE SEQUENCE [LARGE SCALE GENOMIC DNA]</scope>
</reference>
<gene>
    <name evidence="16" type="primary">murB</name>
    <name evidence="18" type="ORF">COU06_02005</name>
</gene>
<keyword evidence="7 16" id="KW-0285">Flavoprotein</keyword>
<evidence type="ECO:0000256" key="11">
    <source>
        <dbReference type="ARBA" id="ARBA00022984"/>
    </source>
</evidence>
<evidence type="ECO:0000256" key="6">
    <source>
        <dbReference type="ARBA" id="ARBA00022618"/>
    </source>
</evidence>
<feature type="active site" description="Proton donor" evidence="16">
    <location>
        <position position="75"/>
    </location>
</feature>
<evidence type="ECO:0000256" key="9">
    <source>
        <dbReference type="ARBA" id="ARBA00022857"/>
    </source>
</evidence>
<comment type="similarity">
    <text evidence="16">Belongs to the MurB family.</text>
</comment>
<keyword evidence="9 16" id="KW-0521">NADP</keyword>
<dbReference type="HAMAP" id="MF_00037">
    <property type="entry name" value="MurB"/>
    <property type="match status" value="1"/>
</dbReference>
<evidence type="ECO:0000256" key="1">
    <source>
        <dbReference type="ARBA" id="ARBA00001974"/>
    </source>
</evidence>
<proteinExistence type="inferred from homology"/>
<evidence type="ECO:0000259" key="17">
    <source>
        <dbReference type="Pfam" id="PF02873"/>
    </source>
</evidence>
<evidence type="ECO:0000256" key="10">
    <source>
        <dbReference type="ARBA" id="ARBA00022960"/>
    </source>
</evidence>
<keyword evidence="6 16" id="KW-0132">Cell division</keyword>
<evidence type="ECO:0000256" key="14">
    <source>
        <dbReference type="ARBA" id="ARBA00023316"/>
    </source>
</evidence>
<keyword evidence="12 16" id="KW-0560">Oxidoreductase</keyword>
<keyword evidence="13 16" id="KW-0131">Cell cycle</keyword>
<keyword evidence="10 16" id="KW-0133">Cell shape</keyword>
<dbReference type="InterPro" id="IPR016169">
    <property type="entry name" value="FAD-bd_PCMH_sub2"/>
</dbReference>
<evidence type="ECO:0000256" key="2">
    <source>
        <dbReference type="ARBA" id="ARBA00003921"/>
    </source>
</evidence>
<comment type="function">
    <text evidence="2 16">Cell wall formation.</text>
</comment>
<dbReference type="Gene3D" id="3.30.465.10">
    <property type="match status" value="1"/>
</dbReference>
<dbReference type="GO" id="GO:0071555">
    <property type="term" value="P:cell wall organization"/>
    <property type="evidence" value="ECO:0007669"/>
    <property type="project" value="UniProtKB-KW"/>
</dbReference>
<dbReference type="GO" id="GO:0050660">
    <property type="term" value="F:flavin adenine dinucleotide binding"/>
    <property type="evidence" value="ECO:0007669"/>
    <property type="project" value="TreeGrafter"/>
</dbReference>
<feature type="active site" evidence="16">
    <location>
        <position position="20"/>
    </location>
</feature>